<dbReference type="RefSeq" id="WP_168175769.1">
    <property type="nucleotide sequence ID" value="NZ_CP018477.1"/>
</dbReference>
<evidence type="ECO:0000313" key="2">
    <source>
        <dbReference type="Proteomes" id="UP000215086"/>
    </source>
</evidence>
<sequence length="53" mass="5890">MNRTPQARPSEGIPLPRKCVWMFAFLWAENTMMGQGTTASPDAFSNGYDPVGR</sequence>
<gene>
    <name evidence="1" type="ORF">THTE_0520</name>
</gene>
<dbReference type="KEGG" id="ttf:THTE_0520"/>
<proteinExistence type="predicted"/>
<name>A0A286RAX6_9BACT</name>
<dbReference type="Proteomes" id="UP000215086">
    <property type="component" value="Chromosome"/>
</dbReference>
<evidence type="ECO:0000313" key="1">
    <source>
        <dbReference type="EMBL" id="ASV73122.1"/>
    </source>
</evidence>
<reference evidence="1 2" key="1">
    <citation type="journal article" name="Front. Microbiol.">
        <title>Sugar Metabolism of the First Thermophilic Planctomycete Thermogutta terrifontis: Comparative Genomic and Transcriptomic Approaches.</title>
        <authorList>
            <person name="Elcheninov A.G."/>
            <person name="Menzel P."/>
            <person name="Gudbergsdottir S.R."/>
            <person name="Slesarev A.I."/>
            <person name="Kadnikov V.V."/>
            <person name="Krogh A."/>
            <person name="Bonch-Osmolovskaya E.A."/>
            <person name="Peng X."/>
            <person name="Kublanov I.V."/>
        </authorList>
    </citation>
    <scope>NUCLEOTIDE SEQUENCE [LARGE SCALE GENOMIC DNA]</scope>
    <source>
        <strain evidence="1 2">R1</strain>
    </source>
</reference>
<dbReference type="AlphaFoldDB" id="A0A286RAX6"/>
<protein>
    <submittedName>
        <fullName evidence="1">Uncharacterized protein</fullName>
    </submittedName>
</protein>
<accession>A0A286RAX6</accession>
<organism evidence="1 2">
    <name type="scientific">Thermogutta terrifontis</name>
    <dbReference type="NCBI Taxonomy" id="1331910"/>
    <lineage>
        <taxon>Bacteria</taxon>
        <taxon>Pseudomonadati</taxon>
        <taxon>Planctomycetota</taxon>
        <taxon>Planctomycetia</taxon>
        <taxon>Pirellulales</taxon>
        <taxon>Thermoguttaceae</taxon>
        <taxon>Thermogutta</taxon>
    </lineage>
</organism>
<keyword evidence="2" id="KW-1185">Reference proteome</keyword>
<dbReference type="EMBL" id="CP018477">
    <property type="protein sequence ID" value="ASV73122.1"/>
    <property type="molecule type" value="Genomic_DNA"/>
</dbReference>